<dbReference type="SUPFAM" id="SSF53671">
    <property type="entry name" value="Aspartate/ornithine carbamoyltransferase"/>
    <property type="match status" value="1"/>
</dbReference>
<sequence length="317" mass="35092">MAIVHTVTAEQLKGKDLLTLADFTPNEISYFIELAADMKKNPSAYSESLKGKILGMIFEKNSTRTRVSFEAAMIQLGGHGMFLDSQHTQIGRGETIEDTGKVLSRYLDGIMIRTFGHDKIEALAKAADIPVINGLTDLSHPCQALADLLTIYEWKGEWKGVKLVYVGDGNNVAHSLMIGAALTGMECVVAAPKGFEPDPQVMTKAQALAEKTGACITYLENPKEAVKEADFIYTDVWVSMGQEKEQEERRKIFIPYQVNQGLFQYAKPDCKFMHCLPAHRGEEVSADIMDGPSSIVFQEAENRLHAQKAVLYSLLQD</sequence>
<dbReference type="PANTHER" id="PTHR45753:SF3">
    <property type="entry name" value="ORNITHINE TRANSCARBAMYLASE, MITOCHONDRIAL"/>
    <property type="match status" value="1"/>
</dbReference>
<name>G9QKJ0_9BACI</name>
<feature type="binding site" evidence="10">
    <location>
        <begin position="62"/>
        <end position="65"/>
    </location>
    <ligand>
        <name>carbamoyl phosphate</name>
        <dbReference type="ChEBI" id="CHEBI:58228"/>
    </ligand>
</feature>
<gene>
    <name evidence="13" type="ORF">HMPREF1015_01679</name>
</gene>
<dbReference type="Gene3D" id="3.40.50.1370">
    <property type="entry name" value="Aspartate/ornithine carbamoyltransferase"/>
    <property type="match status" value="2"/>
</dbReference>
<evidence type="ECO:0000313" key="13">
    <source>
        <dbReference type="EMBL" id="EHL78320.1"/>
    </source>
</evidence>
<feature type="binding site" evidence="10">
    <location>
        <position position="113"/>
    </location>
    <ligand>
        <name>carbamoyl phosphate</name>
        <dbReference type="ChEBI" id="CHEBI:58228"/>
    </ligand>
</feature>
<comment type="catalytic activity">
    <reaction evidence="9 10">
        <text>carbamoyl phosphate + L-ornithine = L-citrulline + phosphate + H(+)</text>
        <dbReference type="Rhea" id="RHEA:19513"/>
        <dbReference type="ChEBI" id="CHEBI:15378"/>
        <dbReference type="ChEBI" id="CHEBI:43474"/>
        <dbReference type="ChEBI" id="CHEBI:46911"/>
        <dbReference type="ChEBI" id="CHEBI:57743"/>
        <dbReference type="ChEBI" id="CHEBI:58228"/>
        <dbReference type="EC" id="2.1.3.3"/>
    </reaction>
</comment>
<proteinExistence type="inferred from homology"/>
<dbReference type="InterPro" id="IPR006132">
    <property type="entry name" value="Asp/Orn_carbamoyltranf_P-bd"/>
</dbReference>
<dbReference type="GO" id="GO:0016597">
    <property type="term" value="F:amino acid binding"/>
    <property type="evidence" value="ECO:0007669"/>
    <property type="project" value="InterPro"/>
</dbReference>
<evidence type="ECO:0000313" key="14">
    <source>
        <dbReference type="Proteomes" id="UP000011747"/>
    </source>
</evidence>
<keyword evidence="7 10" id="KW-0963">Cytoplasm</keyword>
<dbReference type="HAMAP" id="MF_01109">
    <property type="entry name" value="OTCase"/>
    <property type="match status" value="1"/>
</dbReference>
<evidence type="ECO:0000259" key="12">
    <source>
        <dbReference type="Pfam" id="PF02729"/>
    </source>
</evidence>
<dbReference type="EC" id="2.1.3.3" evidence="5 10"/>
<evidence type="ECO:0000256" key="2">
    <source>
        <dbReference type="ARBA" id="ARBA00004496"/>
    </source>
</evidence>
<evidence type="ECO:0000256" key="10">
    <source>
        <dbReference type="HAMAP-Rule" id="MF_01109"/>
    </source>
</evidence>
<dbReference type="FunFam" id="3.40.50.1370:FF:000016">
    <property type="entry name" value="Ornithine carbamoyltransferase"/>
    <property type="match status" value="1"/>
</dbReference>
<dbReference type="PANTHER" id="PTHR45753">
    <property type="entry name" value="ORNITHINE CARBAMOYLTRANSFERASE, MITOCHONDRIAL"/>
    <property type="match status" value="1"/>
</dbReference>
<evidence type="ECO:0000256" key="6">
    <source>
        <dbReference type="ARBA" id="ARBA00016634"/>
    </source>
</evidence>
<feature type="domain" description="Aspartate/ornithine carbamoyltransferase carbamoyl-P binding" evidence="12">
    <location>
        <begin position="15"/>
        <end position="153"/>
    </location>
</feature>
<dbReference type="GO" id="GO:0004585">
    <property type="term" value="F:ornithine carbamoyltransferase activity"/>
    <property type="evidence" value="ECO:0007669"/>
    <property type="project" value="UniProtKB-UniRule"/>
</dbReference>
<feature type="binding site" evidence="10">
    <location>
        <position position="303"/>
    </location>
    <ligand>
        <name>carbamoyl phosphate</name>
        <dbReference type="ChEBI" id="CHEBI:58228"/>
    </ligand>
</feature>
<feature type="binding site" evidence="10">
    <location>
        <position position="235"/>
    </location>
    <ligand>
        <name>L-ornithine</name>
        <dbReference type="ChEBI" id="CHEBI:46911"/>
    </ligand>
</feature>
<accession>G9QKJ0</accession>
<dbReference type="EMBL" id="ACWF01000081">
    <property type="protein sequence ID" value="EHL78320.1"/>
    <property type="molecule type" value="Genomic_DNA"/>
</dbReference>
<dbReference type="PRINTS" id="PR00100">
    <property type="entry name" value="AOTCASE"/>
</dbReference>
<dbReference type="Proteomes" id="UP000011747">
    <property type="component" value="Unassembled WGS sequence"/>
</dbReference>
<protein>
    <recommendedName>
        <fullName evidence="6 10">Ornithine carbamoyltransferase</fullName>
        <shortName evidence="10">OTCase</shortName>
        <ecNumber evidence="5 10">2.1.3.3</ecNumber>
    </recommendedName>
</protein>
<dbReference type="InterPro" id="IPR002292">
    <property type="entry name" value="Orn/put_carbamltrans"/>
</dbReference>
<dbReference type="GO" id="GO:0005737">
    <property type="term" value="C:cytoplasm"/>
    <property type="evidence" value="ECO:0007669"/>
    <property type="project" value="UniProtKB-SubCell"/>
</dbReference>
<evidence type="ECO:0000256" key="9">
    <source>
        <dbReference type="ARBA" id="ARBA00048772"/>
    </source>
</evidence>
<dbReference type="NCBIfam" id="TIGR00658">
    <property type="entry name" value="orni_carb_tr"/>
    <property type="match status" value="1"/>
</dbReference>
<feature type="domain" description="Aspartate/ornithine carbamoyltransferase Asp/Orn-binding" evidence="11">
    <location>
        <begin position="159"/>
        <end position="313"/>
    </location>
</feature>
<dbReference type="GO" id="GO:0042450">
    <property type="term" value="P:L-arginine biosynthetic process via ornithine"/>
    <property type="evidence" value="ECO:0007669"/>
    <property type="project" value="UniProtKB-UniRule"/>
</dbReference>
<organism evidence="13 14">
    <name type="scientific">Bacillus smithii 7_3_47FAA</name>
    <dbReference type="NCBI Taxonomy" id="665952"/>
    <lineage>
        <taxon>Bacteria</taxon>
        <taxon>Bacillati</taxon>
        <taxon>Bacillota</taxon>
        <taxon>Bacilli</taxon>
        <taxon>Bacillales</taxon>
        <taxon>Bacillaceae</taxon>
        <taxon>Bacillus</taxon>
    </lineage>
</organism>
<dbReference type="InterPro" id="IPR006130">
    <property type="entry name" value="Asp/Orn_carbamoylTrfase"/>
</dbReference>
<comment type="function">
    <text evidence="1">Reversibly catalyzes the transfer of the carbamoyl group from carbamoyl phosphate (CP) to the N(epsilon) atom of ornithine (ORN) to produce L-citrulline.</text>
</comment>
<feature type="binding site" evidence="10">
    <location>
        <begin position="239"/>
        <end position="240"/>
    </location>
    <ligand>
        <name>L-ornithine</name>
        <dbReference type="ChEBI" id="CHEBI:46911"/>
    </ligand>
</feature>
<keyword evidence="8 10" id="KW-0808">Transferase</keyword>
<dbReference type="Pfam" id="PF00185">
    <property type="entry name" value="OTCace"/>
    <property type="match status" value="1"/>
</dbReference>
<evidence type="ECO:0000256" key="5">
    <source>
        <dbReference type="ARBA" id="ARBA00013007"/>
    </source>
</evidence>
<feature type="binding site" evidence="10">
    <location>
        <position position="171"/>
    </location>
    <ligand>
        <name>L-ornithine</name>
        <dbReference type="ChEBI" id="CHEBI:46911"/>
    </ligand>
</feature>
<reference evidence="13 14" key="1">
    <citation type="submission" date="2011-09" db="EMBL/GenBank/DDBJ databases">
        <title>The Genome Sequence of Bacillus smithii 7_3_47FAA.</title>
        <authorList>
            <consortium name="The Broad Institute Genome Sequencing Platform"/>
            <person name="Earl A."/>
            <person name="Ward D."/>
            <person name="Feldgarden M."/>
            <person name="Gevers D."/>
            <person name="Daigneault M."/>
            <person name="Strauss J."/>
            <person name="Allen-Vercoe E."/>
            <person name="Young S.K."/>
            <person name="Zeng Q."/>
            <person name="Gargeya S."/>
            <person name="Fitzgerald M."/>
            <person name="Haas B."/>
            <person name="Abouelleil A."/>
            <person name="Alvarado L."/>
            <person name="Arachchi H.M."/>
            <person name="Berlin A."/>
            <person name="Brown A."/>
            <person name="Chapman S.B."/>
            <person name="Chen Z."/>
            <person name="Dunbar C."/>
            <person name="Freedman E."/>
            <person name="Gearin G."/>
            <person name="Goldberg J."/>
            <person name="Griggs A."/>
            <person name="Gujja S."/>
            <person name="Heiman D."/>
            <person name="Howarth C."/>
            <person name="Larson L."/>
            <person name="Lui A."/>
            <person name="MacDonald P.J.P."/>
            <person name="Montmayeur A."/>
            <person name="Murphy C."/>
            <person name="Neiman D."/>
            <person name="Pearson M."/>
            <person name="Priest M."/>
            <person name="Roberts A."/>
            <person name="Saif S."/>
            <person name="Shea T."/>
            <person name="Shenoy N."/>
            <person name="Sisk P."/>
            <person name="Stolte C."/>
            <person name="Sykes S."/>
            <person name="Wortman J."/>
            <person name="Nusbaum C."/>
            <person name="Birren B."/>
        </authorList>
    </citation>
    <scope>NUCLEOTIDE SEQUENCE [LARGE SCALE GENOMIC DNA]</scope>
    <source>
        <strain evidence="13 14">7_3_47FAA</strain>
    </source>
</reference>
<comment type="subcellular location">
    <subcellularLocation>
        <location evidence="2 10">Cytoplasm</location>
    </subcellularLocation>
</comment>
<dbReference type="InterPro" id="IPR036901">
    <property type="entry name" value="Asp/Orn_carbamoylTrfase_sf"/>
</dbReference>
<evidence type="ECO:0000259" key="11">
    <source>
        <dbReference type="Pfam" id="PF00185"/>
    </source>
</evidence>
<dbReference type="GO" id="GO:0019240">
    <property type="term" value="P:citrulline biosynthetic process"/>
    <property type="evidence" value="ECO:0007669"/>
    <property type="project" value="TreeGrafter"/>
</dbReference>
<comment type="pathway">
    <text evidence="3">Amino-acid biosynthesis; L-arginine biosynthesis; L-arginine from L-ornithine and carbamoyl phosphate: step 1/3.</text>
</comment>
<evidence type="ECO:0000256" key="1">
    <source>
        <dbReference type="ARBA" id="ARBA00003822"/>
    </source>
</evidence>
<dbReference type="PATRIC" id="fig|665952.3.peg.1530"/>
<dbReference type="PRINTS" id="PR00102">
    <property type="entry name" value="OTCASE"/>
</dbReference>
<dbReference type="HOGENOM" id="CLU_043846_3_2_9"/>
<feature type="binding site" evidence="10">
    <location>
        <position position="89"/>
    </location>
    <ligand>
        <name>carbamoyl phosphate</name>
        <dbReference type="ChEBI" id="CHEBI:58228"/>
    </ligand>
</feature>
<evidence type="ECO:0000256" key="8">
    <source>
        <dbReference type="ARBA" id="ARBA00022679"/>
    </source>
</evidence>
<dbReference type="FunFam" id="3.40.50.1370:FF:000008">
    <property type="entry name" value="Ornithine carbamoyltransferase"/>
    <property type="match status" value="1"/>
</dbReference>
<evidence type="ECO:0000256" key="7">
    <source>
        <dbReference type="ARBA" id="ARBA00022490"/>
    </source>
</evidence>
<comment type="similarity">
    <text evidence="4 10">Belongs to the aspartate/ornithine carbamoyltransferase superfamily. OTCase family.</text>
</comment>
<dbReference type="AlphaFoldDB" id="G9QKJ0"/>
<dbReference type="PROSITE" id="PS00097">
    <property type="entry name" value="CARBAMOYLTRANSFERASE"/>
    <property type="match status" value="1"/>
</dbReference>
<evidence type="ECO:0000256" key="4">
    <source>
        <dbReference type="ARBA" id="ARBA00007805"/>
    </source>
</evidence>
<feature type="binding site" evidence="10">
    <location>
        <begin position="275"/>
        <end position="276"/>
    </location>
    <ligand>
        <name>carbamoyl phosphate</name>
        <dbReference type="ChEBI" id="CHEBI:58228"/>
    </ligand>
</feature>
<dbReference type="RefSeq" id="WP_003353845.1">
    <property type="nucleotide sequence ID" value="NZ_JH414751.1"/>
</dbReference>
<dbReference type="InterPro" id="IPR024904">
    <property type="entry name" value="OTCase_ArgI"/>
</dbReference>
<keyword evidence="14" id="KW-1185">Reference proteome</keyword>
<feature type="binding site" evidence="10">
    <location>
        <begin position="140"/>
        <end position="143"/>
    </location>
    <ligand>
        <name>carbamoyl phosphate</name>
        <dbReference type="ChEBI" id="CHEBI:58228"/>
    </ligand>
</feature>
<dbReference type="NCBIfam" id="NF001986">
    <property type="entry name" value="PRK00779.1"/>
    <property type="match status" value="1"/>
</dbReference>
<dbReference type="Pfam" id="PF02729">
    <property type="entry name" value="OTCace_N"/>
    <property type="match status" value="1"/>
</dbReference>
<evidence type="ECO:0000256" key="3">
    <source>
        <dbReference type="ARBA" id="ARBA00004975"/>
    </source>
</evidence>
<dbReference type="InterPro" id="IPR006131">
    <property type="entry name" value="Asp_carbamoyltransf_Asp/Orn-bd"/>
</dbReference>
<comment type="caution">
    <text evidence="13">The sequence shown here is derived from an EMBL/GenBank/DDBJ whole genome shotgun (WGS) entry which is preliminary data.</text>
</comment>